<dbReference type="GeneID" id="6262030"/>
<dbReference type="Pfam" id="PF00238">
    <property type="entry name" value="Ribosomal_L14"/>
    <property type="match status" value="1"/>
</dbReference>
<sequence length="119" mass="13430">MIQSQTKLKLGDNSGVRLARCLHIYKRKVGFIGCLILISVRATKPQNKIKKGSIHKAIIVRTSYKTHRQNGFSVFFDENAIILVNKKEELLTTRIFGPIGSELRRKNLLKILSLGSVIV</sequence>
<dbReference type="AlphaFoldDB" id="B2MWV9"/>
<evidence type="ECO:0000256" key="1">
    <source>
        <dbReference type="ARBA" id="ARBA00010745"/>
    </source>
</evidence>
<keyword evidence="3 4" id="KW-0687">Ribonucleoprotein</keyword>
<dbReference type="Gene3D" id="2.40.150.20">
    <property type="entry name" value="Ribosomal protein L14"/>
    <property type="match status" value="1"/>
</dbReference>
<evidence type="ECO:0000256" key="4">
    <source>
        <dbReference type="RuleBase" id="RU003949"/>
    </source>
</evidence>
<dbReference type="GO" id="GO:0003735">
    <property type="term" value="F:structural constituent of ribosome"/>
    <property type="evidence" value="ECO:0007669"/>
    <property type="project" value="InterPro"/>
</dbReference>
<dbReference type="GO" id="GO:0005762">
    <property type="term" value="C:mitochondrial large ribosomal subunit"/>
    <property type="evidence" value="ECO:0007669"/>
    <property type="project" value="TreeGrafter"/>
</dbReference>
<reference evidence="5" key="1">
    <citation type="journal article" date="2008" name="BMC Genomics">
        <title>Complete sequence and analysis of the mitochondrial genome of Hemiselmis andersenii CCMP644 (Cryptophyceae).</title>
        <authorList>
            <person name="Kim E."/>
            <person name="Lane C.E."/>
            <person name="Curtis B.A."/>
            <person name="Kozera C."/>
            <person name="Bowman S."/>
            <person name="Archibald J.M."/>
        </authorList>
    </citation>
    <scope>NUCLEOTIDE SEQUENCE [LARGE SCALE GENOMIC DNA]</scope>
    <source>
        <strain evidence="5">CCMP 644</strain>
        <strain>CCMP644</strain>
    </source>
</reference>
<gene>
    <name evidence="5" type="primary">rpl14</name>
    <name evidence="5" type="ORF">HAM_067</name>
</gene>
<dbReference type="GO" id="GO:0006412">
    <property type="term" value="P:translation"/>
    <property type="evidence" value="ECO:0007669"/>
    <property type="project" value="InterPro"/>
</dbReference>
<evidence type="ECO:0000256" key="3">
    <source>
        <dbReference type="ARBA" id="ARBA00023274"/>
    </source>
</evidence>
<evidence type="ECO:0000313" key="5">
    <source>
        <dbReference type="EMBL" id="ACC78251.1"/>
    </source>
</evidence>
<dbReference type="InterPro" id="IPR036853">
    <property type="entry name" value="Ribosomal_uL14_sf"/>
</dbReference>
<protein>
    <submittedName>
        <fullName evidence="5">Ribosomal protein L14</fullName>
    </submittedName>
</protein>
<keyword evidence="5" id="KW-0496">Mitochondrion</keyword>
<dbReference type="InterPro" id="IPR000218">
    <property type="entry name" value="Ribosomal_uL14"/>
</dbReference>
<dbReference type="HAMAP" id="MF_01367">
    <property type="entry name" value="Ribosomal_uL14"/>
    <property type="match status" value="1"/>
</dbReference>
<evidence type="ECO:0000256" key="2">
    <source>
        <dbReference type="ARBA" id="ARBA00022980"/>
    </source>
</evidence>
<dbReference type="InterPro" id="IPR005745">
    <property type="entry name" value="Ribosomal_uL14_bac-type"/>
</dbReference>
<proteinExistence type="inferred from homology"/>
<dbReference type="PANTHER" id="PTHR11761:SF3">
    <property type="entry name" value="LARGE RIBOSOMAL SUBUNIT PROTEIN UL14M"/>
    <property type="match status" value="1"/>
</dbReference>
<name>B2MWV9_HEMAN</name>
<dbReference type="CDD" id="cd00337">
    <property type="entry name" value="Ribosomal_uL14"/>
    <property type="match status" value="1"/>
</dbReference>
<organism evidence="5">
    <name type="scientific">Hemiselmis andersenii</name>
    <name type="common">Cryptophyte alga</name>
    <dbReference type="NCBI Taxonomy" id="464988"/>
    <lineage>
        <taxon>Eukaryota</taxon>
        <taxon>Cryptophyceae</taxon>
        <taxon>Cryptomonadales</taxon>
        <taxon>Hemiselmidaceae</taxon>
        <taxon>Hemiselmis</taxon>
    </lineage>
</organism>
<dbReference type="SUPFAM" id="SSF50193">
    <property type="entry name" value="Ribosomal protein L14"/>
    <property type="match status" value="1"/>
</dbReference>
<accession>B2MWV9</accession>
<dbReference type="SMART" id="SM01374">
    <property type="entry name" value="Ribosomal_L14"/>
    <property type="match status" value="1"/>
</dbReference>
<comment type="similarity">
    <text evidence="1 4">Belongs to the universal ribosomal protein uL14 family.</text>
</comment>
<dbReference type="NCBIfam" id="TIGR01067">
    <property type="entry name" value="rplN_bact"/>
    <property type="match status" value="1"/>
</dbReference>
<dbReference type="RefSeq" id="YP_001874797.1">
    <property type="nucleotide sequence ID" value="NC_010637.1"/>
</dbReference>
<dbReference type="PANTHER" id="PTHR11761">
    <property type="entry name" value="50S/60S RIBOSOMAL PROTEIN L14/L23"/>
    <property type="match status" value="1"/>
</dbReference>
<dbReference type="EMBL" id="EU651892">
    <property type="protein sequence ID" value="ACC78251.1"/>
    <property type="molecule type" value="Genomic_DNA"/>
</dbReference>
<dbReference type="GO" id="GO:0070180">
    <property type="term" value="F:large ribosomal subunit rRNA binding"/>
    <property type="evidence" value="ECO:0007669"/>
    <property type="project" value="TreeGrafter"/>
</dbReference>
<geneLocation type="mitochondrion" evidence="5"/>
<keyword evidence="2 4" id="KW-0689">Ribosomal protein</keyword>